<dbReference type="RefSeq" id="WP_284720516.1">
    <property type="nucleotide sequence ID" value="NZ_JARZHI010000011.1"/>
</dbReference>
<evidence type="ECO:0000259" key="2">
    <source>
        <dbReference type="Pfam" id="PF00144"/>
    </source>
</evidence>
<evidence type="ECO:0000313" key="3">
    <source>
        <dbReference type="EMBL" id="MDI1430833.1"/>
    </source>
</evidence>
<organism evidence="3 4">
    <name type="scientific">Polyangium sorediatum</name>
    <dbReference type="NCBI Taxonomy" id="889274"/>
    <lineage>
        <taxon>Bacteria</taxon>
        <taxon>Pseudomonadati</taxon>
        <taxon>Myxococcota</taxon>
        <taxon>Polyangia</taxon>
        <taxon>Polyangiales</taxon>
        <taxon>Polyangiaceae</taxon>
        <taxon>Polyangium</taxon>
    </lineage>
</organism>
<reference evidence="3 4" key="1">
    <citation type="submission" date="2023-04" db="EMBL/GenBank/DDBJ databases">
        <title>The genome sequence of Polyangium sorediatum DSM14670.</title>
        <authorList>
            <person name="Zhang X."/>
        </authorList>
    </citation>
    <scope>NUCLEOTIDE SEQUENCE [LARGE SCALE GENOMIC DNA]</scope>
    <source>
        <strain evidence="3 4">DSM 14670</strain>
    </source>
</reference>
<dbReference type="SUPFAM" id="SSF56601">
    <property type="entry name" value="beta-lactamase/transpeptidase-like"/>
    <property type="match status" value="1"/>
</dbReference>
<protein>
    <submittedName>
        <fullName evidence="3">Serine hydrolase domain-containing protein</fullName>
        <ecNumber evidence="3">3.1.1.103</ecNumber>
    </submittedName>
</protein>
<gene>
    <name evidence="3" type="ORF">QHF89_15170</name>
</gene>
<dbReference type="Gene3D" id="3.40.710.10">
    <property type="entry name" value="DD-peptidase/beta-lactamase superfamily"/>
    <property type="match status" value="1"/>
</dbReference>
<dbReference type="Proteomes" id="UP001160301">
    <property type="component" value="Unassembled WGS sequence"/>
</dbReference>
<dbReference type="EC" id="3.1.1.103" evidence="3"/>
<accession>A0ABT6NR94</accession>
<sequence length="953" mass="103037">MTWSCSQDAQPQNESTSPAENIASTQQASGLPSNLAHNYEDLGPWLSATHCGMQLADRLNSEHEKGCIAAVVHGTRIVAIGASGLAYKDRSFCDPPCAPVTKEMEIQDAFQLGSISKVYTVLALSKLVESAPTINGHTLTWESTLADAMPWVNLNTPEWNIRKLKKLKHLVSHRAGYCKEPGRPDKGYCSTKGDACTEGTETDDCDSGSCGADDTCDMKLCESDDECSVGTCVLPLPGKEYPTPAADYWKPRTPAQMRQEVALFYNDRTNGEPNCPIPITVDYTDGDDDSDTIYSNTGIFMAAAVIDHWSQTSLETYIQTAQPWGPSVSNTFRGYPASLDRDSADFTDDPVEEANWVGNLFQETHPLISSKNYAIENGYIVPGTHSWVTRGWVPPAPQGSYAATAEDAARFLTRMNRDLSPEIKRMTRDPAFFSATGRNLTLDRVNTTSLDFVQNRTFLQHDGKLYGTTWYQFVPEADIAYIAFVHNTGDDSGAVRKVLADLKQRYPFKNNLGVCDGSPVACNANAQCDSGTCDNGLCTELRCDRNADCPLTGSCESTSELGVSHGCTDENGGGVLNVQRFYTNQTQTLSSTKMFGCSGSVTWQNRADLCAPGFHVCDASEYVALNTDNERPLYNYWTDDNLGYRGVAAGGMPPSGNCTVGTGSAYIQCPTGKGPMRVTTDNTTDALGRQVDIIQCGLNGSVQNKWFGGCGTATTNRAGTLCCGDIASLPWSPEEPPPGPPVDCPPEGCGTVEGGLCATVKQSPPLSATDEYWHPDGNFAQNKYCLDDYPDTGIERVCVAYGTNPNEHVGICRTCTNETKWPGCECDPNHVDSCGAQSPELMCIPTTGYNSNGLGTYPSGKCVLVSEALPSWDCQADCTMMYGNTGVCYHREEGGLYAMCVDALDGPDGITCATMGTVWNGTQCENECILPGDCQLRGYPIEFECNVEGRCVL</sequence>
<dbReference type="Pfam" id="PF00144">
    <property type="entry name" value="Beta-lactamase"/>
    <property type="match status" value="1"/>
</dbReference>
<feature type="domain" description="Beta-lactamase-related" evidence="2">
    <location>
        <begin position="292"/>
        <end position="495"/>
    </location>
</feature>
<evidence type="ECO:0000256" key="1">
    <source>
        <dbReference type="SAM" id="MobiDB-lite"/>
    </source>
</evidence>
<name>A0ABT6NR94_9BACT</name>
<keyword evidence="3" id="KW-0378">Hydrolase</keyword>
<dbReference type="EMBL" id="JARZHI010000011">
    <property type="protein sequence ID" value="MDI1430833.1"/>
    <property type="molecule type" value="Genomic_DNA"/>
</dbReference>
<proteinExistence type="predicted"/>
<feature type="region of interest" description="Disordered" evidence="1">
    <location>
        <begin position="1"/>
        <end position="33"/>
    </location>
</feature>
<evidence type="ECO:0000313" key="4">
    <source>
        <dbReference type="Proteomes" id="UP001160301"/>
    </source>
</evidence>
<dbReference type="InterPro" id="IPR012338">
    <property type="entry name" value="Beta-lactam/transpept-like"/>
</dbReference>
<dbReference type="GO" id="GO:0016787">
    <property type="term" value="F:hydrolase activity"/>
    <property type="evidence" value="ECO:0007669"/>
    <property type="project" value="UniProtKB-KW"/>
</dbReference>
<dbReference type="InterPro" id="IPR001466">
    <property type="entry name" value="Beta-lactam-related"/>
</dbReference>
<keyword evidence="4" id="KW-1185">Reference proteome</keyword>
<comment type="caution">
    <text evidence="3">The sequence shown here is derived from an EMBL/GenBank/DDBJ whole genome shotgun (WGS) entry which is preliminary data.</text>
</comment>